<feature type="chain" id="PRO_5044460594" evidence="3">
    <location>
        <begin position="30"/>
        <end position="494"/>
    </location>
</feature>
<reference evidence="7 9" key="2">
    <citation type="submission" date="2023-10" db="EMBL/GenBank/DDBJ databases">
        <title>To unveil natural product biosynthetic capacity in Pseudoalteromonas.</title>
        <authorList>
            <person name="Wang J."/>
        </authorList>
    </citation>
    <scope>NUCLEOTIDE SEQUENCE [LARGE SCALE GENOMIC DNA]</scope>
    <source>
        <strain evidence="7 9">DSM 15914</strain>
    </source>
</reference>
<evidence type="ECO:0000256" key="1">
    <source>
        <dbReference type="ARBA" id="ARBA00010088"/>
    </source>
</evidence>
<dbReference type="GO" id="GO:0016020">
    <property type="term" value="C:membrane"/>
    <property type="evidence" value="ECO:0007669"/>
    <property type="project" value="TreeGrafter"/>
</dbReference>
<keyword evidence="9" id="KW-1185">Reference proteome</keyword>
<dbReference type="InterPro" id="IPR013595">
    <property type="entry name" value="Pept_S33_TAP-like_C"/>
</dbReference>
<reference evidence="6" key="1">
    <citation type="submission" date="2019-10" db="EMBL/GenBank/DDBJ databases">
        <authorList>
            <person name="Paulsen S."/>
        </authorList>
    </citation>
    <scope>NUCLEOTIDE SEQUENCE</scope>
    <source>
        <strain evidence="6">LMG 19692</strain>
    </source>
</reference>
<evidence type="ECO:0000313" key="8">
    <source>
        <dbReference type="Proteomes" id="UP000646877"/>
    </source>
</evidence>
<comment type="similarity">
    <text evidence="1">Belongs to the peptidase S33 family.</text>
</comment>
<sequence length="494" mass="53703">MKKPFKFKKSLVKLALLPLVLGTVLPLQAATSTAELSACYAKGLSDRAQCGKISQPLSETKTEQKIDIHFMVIPAIKPLYPQEAIIAFAGGPGQSATEIAANFERILKYARENRDIILVDQRGTGKSNLLQCDMDDLEQQFALNDTLLGLDFYKEDALKCKEKLDTDLSDYTTVAAAKDFDAVRVALGYSKLHLYGGSYGTRIALEYMRQFPDSVASAVLDGLAPNNQSLMAIGGAIEGSLNALFAQCEADKKCANSYPNLKQQWQSLLNQVEQTPIEVSVLHPRTSKPLAMTMTKMKLFSAIRMALYSHSFRALVPLAISEATNGNLAPLVGMMAPSEDGLGLAMGMHQAIVCGEDWPRLTAADKAKYSENYMGEMMITGLDATCPIWNVSPVPSSYYEPVASDIPTLLLSGGLDPATPAKWAEVAMEKLSNATHLVAPTATHIVAGQSCANKLIAKFYDEKTVGDFDTSCLEEDTRKQFFMNINGPATANKE</sequence>
<dbReference type="EMBL" id="CP137578">
    <property type="protein sequence ID" value="WOX27198.1"/>
    <property type="molecule type" value="Genomic_DNA"/>
</dbReference>
<organism evidence="6 8">
    <name type="scientific">Pseudoalteromonas maricaloris</name>
    <dbReference type="NCBI Taxonomy" id="184924"/>
    <lineage>
        <taxon>Bacteria</taxon>
        <taxon>Pseudomonadati</taxon>
        <taxon>Pseudomonadota</taxon>
        <taxon>Gammaproteobacteria</taxon>
        <taxon>Alteromonadales</taxon>
        <taxon>Pseudoalteromonadaceae</taxon>
        <taxon>Pseudoalteromonas</taxon>
    </lineage>
</organism>
<keyword evidence="2 6" id="KW-0378">Hydrolase</keyword>
<feature type="domain" description="AB hydrolase-1" evidence="4">
    <location>
        <begin position="85"/>
        <end position="223"/>
    </location>
</feature>
<evidence type="ECO:0000259" key="4">
    <source>
        <dbReference type="Pfam" id="PF00561"/>
    </source>
</evidence>
<dbReference type="SUPFAM" id="SSF53474">
    <property type="entry name" value="alpha/beta-Hydrolases"/>
    <property type="match status" value="1"/>
</dbReference>
<gene>
    <name evidence="6" type="ORF">F9Y85_02575</name>
    <name evidence="7" type="ORF">R5H13_10985</name>
</gene>
<dbReference type="Gene3D" id="3.40.50.1820">
    <property type="entry name" value="alpha/beta hydrolase"/>
    <property type="match status" value="1"/>
</dbReference>
<dbReference type="PRINTS" id="PR00793">
    <property type="entry name" value="PROAMNOPTASE"/>
</dbReference>
<dbReference type="EMBL" id="WEIA01000001">
    <property type="protein sequence ID" value="NLR20220.1"/>
    <property type="molecule type" value="Genomic_DNA"/>
</dbReference>
<evidence type="ECO:0000313" key="6">
    <source>
        <dbReference type="EMBL" id="NLR20220.1"/>
    </source>
</evidence>
<accession>A0A8I2H788</accession>
<dbReference type="GO" id="GO:0008233">
    <property type="term" value="F:peptidase activity"/>
    <property type="evidence" value="ECO:0007669"/>
    <property type="project" value="InterPro"/>
</dbReference>
<keyword evidence="3" id="KW-0732">Signal</keyword>
<dbReference type="Pfam" id="PF00561">
    <property type="entry name" value="Abhydrolase_1"/>
    <property type="match status" value="1"/>
</dbReference>
<name>A0A8I2H788_9GAMM</name>
<evidence type="ECO:0000256" key="2">
    <source>
        <dbReference type="ARBA" id="ARBA00022801"/>
    </source>
</evidence>
<feature type="signal peptide" evidence="3">
    <location>
        <begin position="1"/>
        <end position="29"/>
    </location>
</feature>
<dbReference type="InterPro" id="IPR002410">
    <property type="entry name" value="Peptidase_S33"/>
</dbReference>
<evidence type="ECO:0000313" key="7">
    <source>
        <dbReference type="EMBL" id="WOX27198.1"/>
    </source>
</evidence>
<proteinExistence type="inferred from homology"/>
<dbReference type="PANTHER" id="PTHR43798:SF27">
    <property type="entry name" value="HYDROLASE ALPHA_BETA HYDROLASE FOLD FAMILY"/>
    <property type="match status" value="1"/>
</dbReference>
<dbReference type="PANTHER" id="PTHR43798">
    <property type="entry name" value="MONOACYLGLYCEROL LIPASE"/>
    <property type="match status" value="1"/>
</dbReference>
<dbReference type="AlphaFoldDB" id="A0A8I2H788"/>
<dbReference type="GO" id="GO:0006508">
    <property type="term" value="P:proteolysis"/>
    <property type="evidence" value="ECO:0007669"/>
    <property type="project" value="InterPro"/>
</dbReference>
<dbReference type="InterPro" id="IPR050266">
    <property type="entry name" value="AB_hydrolase_sf"/>
</dbReference>
<feature type="domain" description="Peptidase S33 tripeptidyl aminopeptidase-like C-terminal" evidence="5">
    <location>
        <begin position="373"/>
        <end position="472"/>
    </location>
</feature>
<dbReference type="Pfam" id="PF08386">
    <property type="entry name" value="Abhydrolase_4"/>
    <property type="match status" value="1"/>
</dbReference>
<dbReference type="Proteomes" id="UP001304419">
    <property type="component" value="Chromosome 1"/>
</dbReference>
<evidence type="ECO:0000259" key="5">
    <source>
        <dbReference type="Pfam" id="PF08386"/>
    </source>
</evidence>
<dbReference type="InterPro" id="IPR029058">
    <property type="entry name" value="AB_hydrolase_fold"/>
</dbReference>
<evidence type="ECO:0000313" key="9">
    <source>
        <dbReference type="Proteomes" id="UP001304419"/>
    </source>
</evidence>
<dbReference type="RefSeq" id="WP_039497478.1">
    <property type="nucleotide sequence ID" value="NZ_CBCSDF010000008.1"/>
</dbReference>
<evidence type="ECO:0000256" key="3">
    <source>
        <dbReference type="SAM" id="SignalP"/>
    </source>
</evidence>
<protein>
    <submittedName>
        <fullName evidence="7">Alpha/beta fold hydrolase</fullName>
    </submittedName>
    <submittedName>
        <fullName evidence="6">Alpha/beta hydrolase</fullName>
    </submittedName>
</protein>
<dbReference type="InterPro" id="IPR000073">
    <property type="entry name" value="AB_hydrolase_1"/>
</dbReference>
<dbReference type="Proteomes" id="UP000646877">
    <property type="component" value="Unassembled WGS sequence"/>
</dbReference>